<gene>
    <name evidence="4" type="ORF">B4U79_04454</name>
</gene>
<dbReference type="GO" id="GO:0010499">
    <property type="term" value="P:proteasomal ubiquitin-independent protein catabolic process"/>
    <property type="evidence" value="ECO:0007669"/>
    <property type="project" value="TreeGrafter"/>
</dbReference>
<dbReference type="STRING" id="1965070.A0A443QN70"/>
<dbReference type="PANTHER" id="PTHR32170">
    <property type="entry name" value="PROTEASOME ACTIVATOR COMPLEX SUBUNIT 4"/>
    <property type="match status" value="1"/>
</dbReference>
<protein>
    <submittedName>
        <fullName evidence="4">Proteasome activator complex subunit-like protein</fullName>
    </submittedName>
</protein>
<sequence length="968" mass="111950">KSVSLTMRAVCKHIQEHYEDDTKALNLVIKIIHTTLFSWGVSSSDLDTRWKTYHLVKKATENKLDKSKRHIRVTLIDRVMLQHELRLKNLVKGNFTTLHAELLQDILALSVSHYSGVRMAAQDTLFTFFKNFNCSHFLVLPKICEILSKNNESTHEELKGALHILLGKKEISMISIPEWDLLNELWLALVNSQYSEKASIITLMSKINETVQKDADGHWVNHFISKSCKETAKKAWSEGIKPLCECPSNEQIKESEEICEKRNEINLDNYNRLVKGLSRVIDDRQLHWRKIHLAFDFLCLIIRGDVRFPKEGVQTIVKNLNSETLSIRKSSINGLAAILKQQKCTHPKFKFNPIEHQMEDNQWLQYRSDVDYCRAEVWHNTIFVEKNYIGFYAWPKEGIDVYEPEWKQPNINRALDELDDEEKPIFEFFTTQTSVDTLFSFLSLEERKGHDKFSAKRFQMFKGLFRNFGPTFLPKFKEKILSFVSDPHESKQRCAAEVIAGLVRGSKHWPLKDILELKHYLEPLIESMLSTMTTETFRDWGTCVATCFNNRDGRKLSWFVKLLVEDPLQSKQMCLANETTTTSFLQASRIYCILGVVQQQSWRALNLLHSLLEYLKDKDHLTNAYENVRERIGFLLCTIFVYDVNVPCLPNTLSLAPKRAQFIEHILPKVMKAIKRLKPSTGNSSQQLGSLLLSPEQKQATNLLKIVCRWIMSNFSECPISIASDFFRLLPILCEIQSETQDDGIVRESYLAIIVLSHAMLTNESLRIAVNTCKEMMTNKSWHTRSALTVFLECLVSSNLFIIMNDEKLRDEISEIVIALLEDERVEVREIAAHTLSSLVHCEFIKVNDALIERFERKCRKAIRKYRNRCQFTTTYDSSDLLERHSGVLGLCAIVNAYPYDVPEMLPTILMLLANHANDPQPISGTIVKTLSNFRRTHHDSWRDHKLKFSEDQLAVITDLLVSPSYYA</sequence>
<dbReference type="AlphaFoldDB" id="A0A443QN70"/>
<dbReference type="InterPro" id="IPR011989">
    <property type="entry name" value="ARM-like"/>
</dbReference>
<evidence type="ECO:0000259" key="3">
    <source>
        <dbReference type="Pfam" id="PF23096"/>
    </source>
</evidence>
<dbReference type="InterPro" id="IPR055455">
    <property type="entry name" value="HEAT_PSME4"/>
</dbReference>
<feature type="domain" description="Proteasome activator complex subunit 4-like HEAT repeat-like" evidence="3">
    <location>
        <begin position="313"/>
        <end position="593"/>
    </location>
</feature>
<dbReference type="GO" id="GO:0016504">
    <property type="term" value="F:peptidase activator activity"/>
    <property type="evidence" value="ECO:0007669"/>
    <property type="project" value="InterPro"/>
</dbReference>
<feature type="non-terminal residue" evidence="4">
    <location>
        <position position="1"/>
    </location>
</feature>
<evidence type="ECO:0000259" key="2">
    <source>
        <dbReference type="Pfam" id="PF11919"/>
    </source>
</evidence>
<proteinExistence type="predicted"/>
<comment type="caution">
    <text evidence="4">The sequence shown here is derived from an EMBL/GenBank/DDBJ whole genome shotgun (WGS) entry which is preliminary data.</text>
</comment>
<dbReference type="OrthoDB" id="6511336at2759"/>
<keyword evidence="5" id="KW-1185">Reference proteome</keyword>
<dbReference type="GO" id="GO:0005829">
    <property type="term" value="C:cytosol"/>
    <property type="evidence" value="ECO:0007669"/>
    <property type="project" value="TreeGrafter"/>
</dbReference>
<reference evidence="4 5" key="1">
    <citation type="journal article" date="2018" name="Gigascience">
        <title>Genomes of trombidid mites reveal novel predicted allergens and laterally-transferred genes associated with secondary metabolism.</title>
        <authorList>
            <person name="Dong X."/>
            <person name="Chaisiri K."/>
            <person name="Xia D."/>
            <person name="Armstrong S.D."/>
            <person name="Fang Y."/>
            <person name="Donnelly M.J."/>
            <person name="Kadowaki T."/>
            <person name="McGarry J.W."/>
            <person name="Darby A.C."/>
            <person name="Makepeace B.L."/>
        </authorList>
    </citation>
    <scope>NUCLEOTIDE SEQUENCE [LARGE SCALE GENOMIC DNA]</scope>
    <source>
        <strain evidence="4">UoL-WK</strain>
    </source>
</reference>
<evidence type="ECO:0000313" key="4">
    <source>
        <dbReference type="EMBL" id="RWS04462.1"/>
    </source>
</evidence>
<organism evidence="4 5">
    <name type="scientific">Dinothrombium tinctorium</name>
    <dbReference type="NCBI Taxonomy" id="1965070"/>
    <lineage>
        <taxon>Eukaryota</taxon>
        <taxon>Metazoa</taxon>
        <taxon>Ecdysozoa</taxon>
        <taxon>Arthropoda</taxon>
        <taxon>Chelicerata</taxon>
        <taxon>Arachnida</taxon>
        <taxon>Acari</taxon>
        <taxon>Acariformes</taxon>
        <taxon>Trombidiformes</taxon>
        <taxon>Prostigmata</taxon>
        <taxon>Anystina</taxon>
        <taxon>Parasitengona</taxon>
        <taxon>Trombidioidea</taxon>
        <taxon>Trombidiidae</taxon>
        <taxon>Dinothrombium</taxon>
    </lineage>
</organism>
<dbReference type="InterPro" id="IPR016024">
    <property type="entry name" value="ARM-type_fold"/>
</dbReference>
<dbReference type="PANTHER" id="PTHR32170:SF3">
    <property type="entry name" value="PROTEASOME ACTIVATOR COMPLEX SUBUNIT 4"/>
    <property type="match status" value="1"/>
</dbReference>
<dbReference type="GO" id="GO:0016607">
    <property type="term" value="C:nuclear speck"/>
    <property type="evidence" value="ECO:0007669"/>
    <property type="project" value="UniProtKB-SubCell"/>
</dbReference>
<evidence type="ECO:0000313" key="5">
    <source>
        <dbReference type="Proteomes" id="UP000285301"/>
    </source>
</evidence>
<comment type="subcellular location">
    <subcellularLocation>
        <location evidence="1">Nucleus speckle</location>
    </subcellularLocation>
</comment>
<evidence type="ECO:0000256" key="1">
    <source>
        <dbReference type="ARBA" id="ARBA00004324"/>
    </source>
</evidence>
<dbReference type="Gene3D" id="1.25.10.10">
    <property type="entry name" value="Leucine-rich Repeat Variant"/>
    <property type="match status" value="1"/>
</dbReference>
<name>A0A443QN70_9ACAR</name>
<dbReference type="InterPro" id="IPR021843">
    <property type="entry name" value="PSME4_C"/>
</dbReference>
<feature type="domain" description="Proteasome activator complex subunit 4 C-terminal" evidence="2">
    <location>
        <begin position="882"/>
        <end position="968"/>
    </location>
</feature>
<dbReference type="Pfam" id="PF11919">
    <property type="entry name" value="PSME4_C"/>
    <property type="match status" value="1"/>
</dbReference>
<keyword evidence="4" id="KW-0647">Proteasome</keyword>
<dbReference type="Proteomes" id="UP000285301">
    <property type="component" value="Unassembled WGS sequence"/>
</dbReference>
<dbReference type="EMBL" id="NCKU01005524">
    <property type="protein sequence ID" value="RWS04462.1"/>
    <property type="molecule type" value="Genomic_DNA"/>
</dbReference>
<dbReference type="SUPFAM" id="SSF48371">
    <property type="entry name" value="ARM repeat"/>
    <property type="match status" value="1"/>
</dbReference>
<accession>A0A443QN70</accession>
<dbReference type="Pfam" id="PF23096">
    <property type="entry name" value="HEAT_PSME4"/>
    <property type="match status" value="1"/>
</dbReference>
<dbReference type="GO" id="GO:0070628">
    <property type="term" value="F:proteasome binding"/>
    <property type="evidence" value="ECO:0007669"/>
    <property type="project" value="InterPro"/>
</dbReference>
<dbReference type="GO" id="GO:0000502">
    <property type="term" value="C:proteasome complex"/>
    <property type="evidence" value="ECO:0007669"/>
    <property type="project" value="UniProtKB-KW"/>
</dbReference>
<dbReference type="InterPro" id="IPR035309">
    <property type="entry name" value="PSME4"/>
</dbReference>